<evidence type="ECO:0000313" key="4">
    <source>
        <dbReference type="EMBL" id="RAV21984.1"/>
    </source>
</evidence>
<dbReference type="EC" id="3.6.1.9" evidence="3"/>
<name>A0A329MQD5_9BACL</name>
<evidence type="ECO:0000256" key="3">
    <source>
        <dbReference type="HAMAP-Rule" id="MF_00528"/>
    </source>
</evidence>
<dbReference type="InterPro" id="IPR029001">
    <property type="entry name" value="ITPase-like_fam"/>
</dbReference>
<dbReference type="GO" id="GO:0036221">
    <property type="term" value="F:UTP diphosphatase activity"/>
    <property type="evidence" value="ECO:0007669"/>
    <property type="project" value="RHEA"/>
</dbReference>
<sequence>MEKQPVLILASSSPRRQELIRMLGLPVRIVVSHADETVEPGTAPDAMVEQLALRKAEAVGRQLRTSGAVSVPSDNAANFGTSTNIQDGEPGIIIGADTIVVLDGTVYGKPIDAEDAFRMLKRLQGAVHQVFTGIACIDQRTGRSTVQSIKTDVTLQALTDEQIRRYVATGEPMDKAGSYAVQGLGSTFVVRVDGDYYSVVGLSLHALSGMLQQFGIAVP</sequence>
<dbReference type="AlphaFoldDB" id="A0A329MQD5"/>
<evidence type="ECO:0000256" key="1">
    <source>
        <dbReference type="ARBA" id="ARBA00001968"/>
    </source>
</evidence>
<comment type="similarity">
    <text evidence="3">Belongs to the Maf family. YhdE subfamily.</text>
</comment>
<comment type="catalytic activity">
    <reaction evidence="3">
        <text>UTP + H2O = UMP + diphosphate + H(+)</text>
        <dbReference type="Rhea" id="RHEA:29395"/>
        <dbReference type="ChEBI" id="CHEBI:15377"/>
        <dbReference type="ChEBI" id="CHEBI:15378"/>
        <dbReference type="ChEBI" id="CHEBI:33019"/>
        <dbReference type="ChEBI" id="CHEBI:46398"/>
        <dbReference type="ChEBI" id="CHEBI:57865"/>
        <dbReference type="EC" id="3.6.1.9"/>
    </reaction>
</comment>
<accession>A0A329MQD5</accession>
<feature type="active site" description="Proton acceptor" evidence="3">
    <location>
        <position position="97"/>
    </location>
</feature>
<keyword evidence="2 3" id="KW-0378">Hydrolase</keyword>
<keyword evidence="3" id="KW-0546">Nucleotide metabolism</keyword>
<dbReference type="EMBL" id="QMFB01000003">
    <property type="protein sequence ID" value="RAV21984.1"/>
    <property type="molecule type" value="Genomic_DNA"/>
</dbReference>
<dbReference type="HAMAP" id="MF_00528">
    <property type="entry name" value="Maf"/>
    <property type="match status" value="1"/>
</dbReference>
<dbReference type="NCBIfam" id="TIGR00172">
    <property type="entry name" value="maf"/>
    <property type="match status" value="1"/>
</dbReference>
<protein>
    <recommendedName>
        <fullName evidence="3">dTTP/UTP pyrophosphatase</fullName>
        <shortName evidence="3">dTTPase/UTPase</shortName>
        <ecNumber evidence="3">3.6.1.9</ecNumber>
    </recommendedName>
    <alternativeName>
        <fullName evidence="3">Nucleoside triphosphate pyrophosphatase</fullName>
    </alternativeName>
    <alternativeName>
        <fullName evidence="3">Nucleotide pyrophosphatase</fullName>
        <shortName evidence="3">Nucleotide PPase</shortName>
    </alternativeName>
</protein>
<keyword evidence="3" id="KW-0963">Cytoplasm</keyword>
<dbReference type="Gene3D" id="3.90.950.10">
    <property type="match status" value="1"/>
</dbReference>
<dbReference type="Proteomes" id="UP000250369">
    <property type="component" value="Unassembled WGS sequence"/>
</dbReference>
<proteinExistence type="inferred from homology"/>
<dbReference type="GO" id="GO:0005737">
    <property type="term" value="C:cytoplasm"/>
    <property type="evidence" value="ECO:0007669"/>
    <property type="project" value="UniProtKB-SubCell"/>
</dbReference>
<comment type="caution">
    <text evidence="4">The sequence shown here is derived from an EMBL/GenBank/DDBJ whole genome shotgun (WGS) entry which is preliminary data.</text>
</comment>
<feature type="site" description="Important for substrate specificity" evidence="3">
    <location>
        <position position="15"/>
    </location>
</feature>
<comment type="cofactor">
    <cofactor evidence="1 3">
        <name>a divalent metal cation</name>
        <dbReference type="ChEBI" id="CHEBI:60240"/>
    </cofactor>
</comment>
<dbReference type="GO" id="GO:0036218">
    <property type="term" value="F:dTTP diphosphatase activity"/>
    <property type="evidence" value="ECO:0007669"/>
    <property type="project" value="RHEA"/>
</dbReference>
<dbReference type="PIRSF" id="PIRSF006305">
    <property type="entry name" value="Maf"/>
    <property type="match status" value="1"/>
</dbReference>
<dbReference type="PANTHER" id="PTHR43213">
    <property type="entry name" value="BIFUNCTIONAL DTTP/UTP PYROPHOSPHATASE/METHYLTRANSFERASE PROTEIN-RELATED"/>
    <property type="match status" value="1"/>
</dbReference>
<dbReference type="RefSeq" id="WP_113030294.1">
    <property type="nucleotide sequence ID" value="NZ_QMFB01000003.1"/>
</dbReference>
<dbReference type="PANTHER" id="PTHR43213:SF5">
    <property type="entry name" value="BIFUNCTIONAL DTTP_UTP PYROPHOSPHATASE_METHYLTRANSFERASE PROTEIN-RELATED"/>
    <property type="match status" value="1"/>
</dbReference>
<feature type="site" description="Important for substrate specificity" evidence="3">
    <location>
        <position position="98"/>
    </location>
</feature>
<comment type="caution">
    <text evidence="3">Lacks conserved residue(s) required for the propagation of feature annotation.</text>
</comment>
<reference evidence="4 5" key="1">
    <citation type="journal article" date="2009" name="Int. J. Syst. Evol. Microbiol.">
        <title>Paenibacillus contaminans sp. nov., isolated from a contaminated laboratory plate.</title>
        <authorList>
            <person name="Chou J.H."/>
            <person name="Lee J.H."/>
            <person name="Lin M.C."/>
            <person name="Chang P.S."/>
            <person name="Arun A.B."/>
            <person name="Young C.C."/>
            <person name="Chen W.M."/>
        </authorList>
    </citation>
    <scope>NUCLEOTIDE SEQUENCE [LARGE SCALE GENOMIC DNA]</scope>
    <source>
        <strain evidence="4 5">CKOBP-6</strain>
    </source>
</reference>
<dbReference type="GO" id="GO:0009117">
    <property type="term" value="P:nucleotide metabolic process"/>
    <property type="evidence" value="ECO:0007669"/>
    <property type="project" value="UniProtKB-KW"/>
</dbReference>
<comment type="function">
    <text evidence="3">Nucleoside triphosphate pyrophosphatase that hydrolyzes dTTP and UTP. May have a dual role in cell division arrest and in preventing the incorporation of modified nucleotides into cellular nucleic acids.</text>
</comment>
<gene>
    <name evidence="4" type="ORF">DQG23_08065</name>
</gene>
<evidence type="ECO:0000313" key="5">
    <source>
        <dbReference type="Proteomes" id="UP000250369"/>
    </source>
</evidence>
<dbReference type="SUPFAM" id="SSF52972">
    <property type="entry name" value="ITPase-like"/>
    <property type="match status" value="1"/>
</dbReference>
<dbReference type="Pfam" id="PF02545">
    <property type="entry name" value="Maf"/>
    <property type="match status" value="1"/>
</dbReference>
<evidence type="ECO:0000256" key="2">
    <source>
        <dbReference type="ARBA" id="ARBA00022801"/>
    </source>
</evidence>
<comment type="subcellular location">
    <subcellularLocation>
        <location evidence="3">Cytoplasm</location>
    </subcellularLocation>
</comment>
<feature type="site" description="Important for substrate specificity" evidence="3">
    <location>
        <position position="182"/>
    </location>
</feature>
<keyword evidence="5" id="KW-1185">Reference proteome</keyword>
<comment type="catalytic activity">
    <reaction evidence="3">
        <text>dTTP + H2O = dTMP + diphosphate + H(+)</text>
        <dbReference type="Rhea" id="RHEA:28534"/>
        <dbReference type="ChEBI" id="CHEBI:15377"/>
        <dbReference type="ChEBI" id="CHEBI:15378"/>
        <dbReference type="ChEBI" id="CHEBI:33019"/>
        <dbReference type="ChEBI" id="CHEBI:37568"/>
        <dbReference type="ChEBI" id="CHEBI:63528"/>
        <dbReference type="EC" id="3.6.1.9"/>
    </reaction>
</comment>
<dbReference type="OrthoDB" id="9807767at2"/>
<dbReference type="InterPro" id="IPR003697">
    <property type="entry name" value="Maf-like"/>
</dbReference>
<organism evidence="4 5">
    <name type="scientific">Paenibacillus contaminans</name>
    <dbReference type="NCBI Taxonomy" id="450362"/>
    <lineage>
        <taxon>Bacteria</taxon>
        <taxon>Bacillati</taxon>
        <taxon>Bacillota</taxon>
        <taxon>Bacilli</taxon>
        <taxon>Bacillales</taxon>
        <taxon>Paenibacillaceae</taxon>
        <taxon>Paenibacillus</taxon>
    </lineage>
</organism>
<dbReference type="CDD" id="cd00555">
    <property type="entry name" value="Maf"/>
    <property type="match status" value="1"/>
</dbReference>